<proteinExistence type="predicted"/>
<name>A0A9Q1MKK2_9SOLA</name>
<sequence length="90" mass="9658">MTAGLRTKETKGTGFCGGIGLWRGASGFGTGTGIWSGMFGIGTGIGCHGIEVEWRVPHVLKDVEECRSYRRSKGVENIVEPHVVHIVINC</sequence>
<evidence type="ECO:0000313" key="2">
    <source>
        <dbReference type="Proteomes" id="UP001152561"/>
    </source>
</evidence>
<protein>
    <submittedName>
        <fullName evidence="1">Uncharacterized protein</fullName>
    </submittedName>
</protein>
<dbReference type="EMBL" id="JAJAGQ010000006">
    <property type="protein sequence ID" value="KAJ8560094.1"/>
    <property type="molecule type" value="Genomic_DNA"/>
</dbReference>
<keyword evidence="2" id="KW-1185">Reference proteome</keyword>
<dbReference type="Proteomes" id="UP001152561">
    <property type="component" value="Unassembled WGS sequence"/>
</dbReference>
<organism evidence="1 2">
    <name type="scientific">Anisodus acutangulus</name>
    <dbReference type="NCBI Taxonomy" id="402998"/>
    <lineage>
        <taxon>Eukaryota</taxon>
        <taxon>Viridiplantae</taxon>
        <taxon>Streptophyta</taxon>
        <taxon>Embryophyta</taxon>
        <taxon>Tracheophyta</taxon>
        <taxon>Spermatophyta</taxon>
        <taxon>Magnoliopsida</taxon>
        <taxon>eudicotyledons</taxon>
        <taxon>Gunneridae</taxon>
        <taxon>Pentapetalae</taxon>
        <taxon>asterids</taxon>
        <taxon>lamiids</taxon>
        <taxon>Solanales</taxon>
        <taxon>Solanaceae</taxon>
        <taxon>Solanoideae</taxon>
        <taxon>Hyoscyameae</taxon>
        <taxon>Anisodus</taxon>
    </lineage>
</organism>
<accession>A0A9Q1MKK2</accession>
<dbReference type="AlphaFoldDB" id="A0A9Q1MKK2"/>
<gene>
    <name evidence="1" type="ORF">K7X08_004152</name>
</gene>
<reference evidence="2" key="1">
    <citation type="journal article" date="2023" name="Proc. Natl. Acad. Sci. U.S.A.">
        <title>Genomic and structural basis for evolution of tropane alkaloid biosynthesis.</title>
        <authorList>
            <person name="Wanga Y.-J."/>
            <person name="Taina T."/>
            <person name="Yua J.-Y."/>
            <person name="Lia J."/>
            <person name="Xua B."/>
            <person name="Chenc J."/>
            <person name="D'Auriad J.C."/>
            <person name="Huanga J.-P."/>
            <person name="Huanga S.-X."/>
        </authorList>
    </citation>
    <scope>NUCLEOTIDE SEQUENCE [LARGE SCALE GENOMIC DNA]</scope>
    <source>
        <strain evidence="2">cv. KIB-2019</strain>
    </source>
</reference>
<evidence type="ECO:0000313" key="1">
    <source>
        <dbReference type="EMBL" id="KAJ8560094.1"/>
    </source>
</evidence>
<comment type="caution">
    <text evidence="1">The sequence shown here is derived from an EMBL/GenBank/DDBJ whole genome shotgun (WGS) entry which is preliminary data.</text>
</comment>